<gene>
    <name evidence="1" type="ORF">ROHU_019999</name>
</gene>
<dbReference type="AlphaFoldDB" id="A0A498ND41"/>
<dbReference type="Proteomes" id="UP000290572">
    <property type="component" value="Unassembled WGS sequence"/>
</dbReference>
<reference evidence="1 2" key="1">
    <citation type="submission" date="2018-03" db="EMBL/GenBank/DDBJ databases">
        <title>Draft genome sequence of Rohu Carp (Labeo rohita).</title>
        <authorList>
            <person name="Das P."/>
            <person name="Kushwaha B."/>
            <person name="Joshi C.G."/>
            <person name="Kumar D."/>
            <person name="Nagpure N.S."/>
            <person name="Sahoo L."/>
            <person name="Das S.P."/>
            <person name="Bit A."/>
            <person name="Patnaik S."/>
            <person name="Meher P.K."/>
            <person name="Jayasankar P."/>
            <person name="Koringa P.G."/>
            <person name="Patel N.V."/>
            <person name="Hinsu A.T."/>
            <person name="Kumar R."/>
            <person name="Pandey M."/>
            <person name="Agarwal S."/>
            <person name="Srivastava S."/>
            <person name="Singh M."/>
            <person name="Iquebal M.A."/>
            <person name="Jaiswal S."/>
            <person name="Angadi U.B."/>
            <person name="Kumar N."/>
            <person name="Raza M."/>
            <person name="Shah T.M."/>
            <person name="Rai A."/>
            <person name="Jena J.K."/>
        </authorList>
    </citation>
    <scope>NUCLEOTIDE SEQUENCE [LARGE SCALE GENOMIC DNA]</scope>
    <source>
        <strain evidence="1">DASCIFA01</strain>
        <tissue evidence="1">Testis</tissue>
    </source>
</reference>
<accession>A0A498ND41</accession>
<organism evidence="1 2">
    <name type="scientific">Labeo rohita</name>
    <name type="common">Indian major carp</name>
    <name type="synonym">Cyprinus rohita</name>
    <dbReference type="NCBI Taxonomy" id="84645"/>
    <lineage>
        <taxon>Eukaryota</taxon>
        <taxon>Metazoa</taxon>
        <taxon>Chordata</taxon>
        <taxon>Craniata</taxon>
        <taxon>Vertebrata</taxon>
        <taxon>Euteleostomi</taxon>
        <taxon>Actinopterygii</taxon>
        <taxon>Neopterygii</taxon>
        <taxon>Teleostei</taxon>
        <taxon>Ostariophysi</taxon>
        <taxon>Cypriniformes</taxon>
        <taxon>Cyprinidae</taxon>
        <taxon>Labeoninae</taxon>
        <taxon>Labeonini</taxon>
        <taxon>Labeo</taxon>
    </lineage>
</organism>
<dbReference type="STRING" id="84645.A0A498ND41"/>
<name>A0A498ND41_LABRO</name>
<proteinExistence type="predicted"/>
<sequence length="170" mass="20003">MSMLVLYFKIPNAHVNRIMLTCQNRPDSILPDTGAFESFAMATKIVTERCQEEQMEQMSHGMQMSSQIKKRKFKSSDEMASLSEFYPIIPGDVMSVKEILPGPKFPRHRTWEVLRETLSNDELHERDQWTMFGNEVEKLEIGVIRNQRVVRERVDRFALRREVSDRHTKD</sequence>
<comment type="caution">
    <text evidence="1">The sequence shown here is derived from an EMBL/GenBank/DDBJ whole genome shotgun (WGS) entry which is preliminary data.</text>
</comment>
<evidence type="ECO:0000313" key="1">
    <source>
        <dbReference type="EMBL" id="RXN27545.1"/>
    </source>
</evidence>
<protein>
    <submittedName>
        <fullName evidence="1">Myomesin-3</fullName>
    </submittedName>
</protein>
<evidence type="ECO:0000313" key="2">
    <source>
        <dbReference type="Proteomes" id="UP000290572"/>
    </source>
</evidence>
<dbReference type="EMBL" id="QBIY01012003">
    <property type="protein sequence ID" value="RXN27545.1"/>
    <property type="molecule type" value="Genomic_DNA"/>
</dbReference>
<keyword evidence="2" id="KW-1185">Reference proteome</keyword>